<organism evidence="4 5">
    <name type="scientific">Gossypium tomentosum</name>
    <name type="common">Hawaiian cotton</name>
    <name type="synonym">Gossypium sandvicense</name>
    <dbReference type="NCBI Taxonomy" id="34277"/>
    <lineage>
        <taxon>Eukaryota</taxon>
        <taxon>Viridiplantae</taxon>
        <taxon>Streptophyta</taxon>
        <taxon>Embryophyta</taxon>
        <taxon>Tracheophyta</taxon>
        <taxon>Spermatophyta</taxon>
        <taxon>Magnoliopsida</taxon>
        <taxon>eudicotyledons</taxon>
        <taxon>Gunneridae</taxon>
        <taxon>Pentapetalae</taxon>
        <taxon>rosids</taxon>
        <taxon>malvids</taxon>
        <taxon>Malvales</taxon>
        <taxon>Malvaceae</taxon>
        <taxon>Malvoideae</taxon>
        <taxon>Gossypium</taxon>
    </lineage>
</organism>
<dbReference type="EMBL" id="CM017631">
    <property type="protein sequence ID" value="TYH55667.1"/>
    <property type="molecule type" value="Genomic_DNA"/>
</dbReference>
<feature type="compositionally biased region" description="Basic and acidic residues" evidence="2">
    <location>
        <begin position="244"/>
        <end position="253"/>
    </location>
</feature>
<feature type="compositionally biased region" description="Acidic residues" evidence="2">
    <location>
        <begin position="264"/>
        <end position="295"/>
    </location>
</feature>
<gene>
    <name evidence="4" type="ORF">ES332_D09G250900v1</name>
</gene>
<name>A0A5D2JLD7_GOSTO</name>
<keyword evidence="5" id="KW-1185">Reference proteome</keyword>
<feature type="domain" description="FAF" evidence="3">
    <location>
        <begin position="185"/>
        <end position="236"/>
    </location>
</feature>
<dbReference type="AlphaFoldDB" id="A0A5D2JLD7"/>
<evidence type="ECO:0000259" key="3">
    <source>
        <dbReference type="Pfam" id="PF11250"/>
    </source>
</evidence>
<dbReference type="InterPro" id="IPR021410">
    <property type="entry name" value="FAF"/>
</dbReference>
<evidence type="ECO:0000256" key="2">
    <source>
        <dbReference type="SAM" id="MobiDB-lite"/>
    </source>
</evidence>
<evidence type="ECO:0000256" key="1">
    <source>
        <dbReference type="ARBA" id="ARBA00008690"/>
    </source>
</evidence>
<sequence>MLALLEYYKLTSHAHPFCLSLHQKTNTLSKTVQRYTKFSIVMATIVCHQGLQSCLDSQLVEPRALRLTLSSARPRELISKSCSVNPEPGGWSLLQALFNSPQSSKGVQGNENTYVHPLVKRSLSSLSEKSLELCTENLGSETGSDEVLEDDVFALSSHSSQGGNPPTWKSGQPLGGTKKAIAGDFPPPLTTISGSESLRVRSHRENGRLVIQAVKAPSNNPIFQAERSNGRLRLHLLKYSTSSIDHEEEKTADVENDNNTNNNENDDEEEQEEEYENDDNYIAEEEEPEKEEDGETATLQRSWDGRGRYYCKEGETEKQGIVKMGGYNNINSFILDLPV</sequence>
<accession>A0A5D2JLD7</accession>
<dbReference type="Pfam" id="PF11250">
    <property type="entry name" value="FAF"/>
    <property type="match status" value="1"/>
</dbReference>
<dbReference type="Proteomes" id="UP000322667">
    <property type="component" value="Chromosome D09"/>
</dbReference>
<dbReference type="InterPro" id="IPR046431">
    <property type="entry name" value="FAF_dom"/>
</dbReference>
<dbReference type="PANTHER" id="PTHR33155:SF4">
    <property type="entry name" value="PROTEIN FANTASTIC FOUR 3"/>
    <property type="match status" value="1"/>
</dbReference>
<protein>
    <recommendedName>
        <fullName evidence="3">FAF domain-containing protein</fullName>
    </recommendedName>
</protein>
<evidence type="ECO:0000313" key="4">
    <source>
        <dbReference type="EMBL" id="TYH55667.1"/>
    </source>
</evidence>
<reference evidence="4 5" key="1">
    <citation type="submission" date="2019-07" db="EMBL/GenBank/DDBJ databases">
        <title>WGS assembly of Gossypium tomentosum.</title>
        <authorList>
            <person name="Chen Z.J."/>
            <person name="Sreedasyam A."/>
            <person name="Ando A."/>
            <person name="Song Q."/>
            <person name="De L."/>
            <person name="Hulse-Kemp A."/>
            <person name="Ding M."/>
            <person name="Ye W."/>
            <person name="Kirkbride R."/>
            <person name="Jenkins J."/>
            <person name="Plott C."/>
            <person name="Lovell J."/>
            <person name="Lin Y.-M."/>
            <person name="Vaughn R."/>
            <person name="Liu B."/>
            <person name="Li W."/>
            <person name="Simpson S."/>
            <person name="Scheffler B."/>
            <person name="Saski C."/>
            <person name="Grover C."/>
            <person name="Hu G."/>
            <person name="Conover J."/>
            <person name="Carlson J."/>
            <person name="Shu S."/>
            <person name="Boston L."/>
            <person name="Williams M."/>
            <person name="Peterson D."/>
            <person name="Mcgee K."/>
            <person name="Jones D."/>
            <person name="Wendel J."/>
            <person name="Stelly D."/>
            <person name="Grimwood J."/>
            <person name="Schmutz J."/>
        </authorList>
    </citation>
    <scope>NUCLEOTIDE SEQUENCE [LARGE SCALE GENOMIC DNA]</scope>
    <source>
        <strain evidence="4">7179.01</strain>
    </source>
</reference>
<feature type="region of interest" description="Disordered" evidence="2">
    <location>
        <begin position="156"/>
        <end position="176"/>
    </location>
</feature>
<comment type="similarity">
    <text evidence="1">Belongs to the fantastic four family.</text>
</comment>
<evidence type="ECO:0000313" key="5">
    <source>
        <dbReference type="Proteomes" id="UP000322667"/>
    </source>
</evidence>
<proteinExistence type="inferred from homology"/>
<feature type="compositionally biased region" description="Polar residues" evidence="2">
    <location>
        <begin position="156"/>
        <end position="170"/>
    </location>
</feature>
<dbReference type="PANTHER" id="PTHR33155">
    <property type="entry name" value="FANTASTIC FOUR-LIKE PROTEIN (DUF3049)"/>
    <property type="match status" value="1"/>
</dbReference>
<feature type="region of interest" description="Disordered" evidence="2">
    <location>
        <begin position="243"/>
        <end position="309"/>
    </location>
</feature>